<dbReference type="Proteomes" id="UP000652761">
    <property type="component" value="Unassembled WGS sequence"/>
</dbReference>
<keyword evidence="2" id="KW-1185">Reference proteome</keyword>
<comment type="caution">
    <text evidence="1">The sequence shown here is derived from an EMBL/GenBank/DDBJ whole genome shotgun (WGS) entry which is preliminary data.</text>
</comment>
<protein>
    <submittedName>
        <fullName evidence="1">Uncharacterized protein</fullName>
    </submittedName>
</protein>
<name>A0A843XHB7_COLES</name>
<sequence length="116" mass="13094">MTSGASEDDEEPYQEGLGDVPVMLNDVDIHVKLHSEEYIHTWEGPSRATSIRILPPSQTVSIDLEGGSSVGPYAQQFTTYLGVCKRVHCNIWQRDYMTLPPEKEEAILRDLQDQMT</sequence>
<dbReference type="AlphaFoldDB" id="A0A843XHB7"/>
<accession>A0A843XHB7</accession>
<evidence type="ECO:0000313" key="2">
    <source>
        <dbReference type="Proteomes" id="UP000652761"/>
    </source>
</evidence>
<gene>
    <name evidence="1" type="ORF">Taro_051540</name>
</gene>
<reference evidence="1" key="1">
    <citation type="submission" date="2017-07" db="EMBL/GenBank/DDBJ databases">
        <title>Taro Niue Genome Assembly and Annotation.</title>
        <authorList>
            <person name="Atibalentja N."/>
            <person name="Keating K."/>
            <person name="Fields C.J."/>
        </authorList>
    </citation>
    <scope>NUCLEOTIDE SEQUENCE</scope>
    <source>
        <strain evidence="1">Niue_2</strain>
        <tissue evidence="1">Leaf</tissue>
    </source>
</reference>
<organism evidence="1 2">
    <name type="scientific">Colocasia esculenta</name>
    <name type="common">Wild taro</name>
    <name type="synonym">Arum esculentum</name>
    <dbReference type="NCBI Taxonomy" id="4460"/>
    <lineage>
        <taxon>Eukaryota</taxon>
        <taxon>Viridiplantae</taxon>
        <taxon>Streptophyta</taxon>
        <taxon>Embryophyta</taxon>
        <taxon>Tracheophyta</taxon>
        <taxon>Spermatophyta</taxon>
        <taxon>Magnoliopsida</taxon>
        <taxon>Liliopsida</taxon>
        <taxon>Araceae</taxon>
        <taxon>Aroideae</taxon>
        <taxon>Colocasieae</taxon>
        <taxon>Colocasia</taxon>
    </lineage>
</organism>
<evidence type="ECO:0000313" key="1">
    <source>
        <dbReference type="EMBL" id="MQM18545.1"/>
    </source>
</evidence>
<dbReference type="EMBL" id="NMUH01008262">
    <property type="protein sequence ID" value="MQM18545.1"/>
    <property type="molecule type" value="Genomic_DNA"/>
</dbReference>
<proteinExistence type="predicted"/>